<name>A0A1E7FK14_9STRA</name>
<dbReference type="InParanoid" id="A0A1E7FK14"/>
<keyword evidence="1" id="KW-0812">Transmembrane</keyword>
<protein>
    <submittedName>
        <fullName evidence="2">Uncharacterized protein</fullName>
    </submittedName>
</protein>
<dbReference type="EMBL" id="KV784357">
    <property type="protein sequence ID" value="OEU18123.1"/>
    <property type="molecule type" value="Genomic_DNA"/>
</dbReference>
<feature type="transmembrane region" description="Helical" evidence="1">
    <location>
        <begin position="30"/>
        <end position="50"/>
    </location>
</feature>
<evidence type="ECO:0000256" key="1">
    <source>
        <dbReference type="SAM" id="Phobius"/>
    </source>
</evidence>
<sequence>MSELDQLISNNHKTNRIIRKNERKIKKRNCVLLTTSILLLGSVFGVLVFFKNASNPNNVRSASIIGRAIHAKSMVNIDPDTDVYSVDNTAKQIIIPNETTFAELAEIMLLPWYEASLIAIEDDKGWDGTNTDGIITPSQVKEIRHVLLMTRDMLDVFGPVFPDTTSYGRTTRKKKSTSGKDKSLWRDLRKQYRDGYQLLGNLKDLDGLTYSNKLLNQRTNDVLVWKNTFLQFQKKNRIRRFLYTRDIQRGGGIDPYGCYPHKSSHLFWAETTKIPCGNDIGTVALQSLAKVQLIHSIDYLTIITNYTTVMPKSHELNFHNLRKELRIFLDEYNLFGTILMLGHINDKWTAYQIYIQDNSHKSKQKPLAIQTDKLWKKFLLWQDDKNLKNCITNILNRME</sequence>
<dbReference type="Proteomes" id="UP000095751">
    <property type="component" value="Unassembled WGS sequence"/>
</dbReference>
<evidence type="ECO:0000313" key="3">
    <source>
        <dbReference type="Proteomes" id="UP000095751"/>
    </source>
</evidence>
<dbReference type="OrthoDB" id="45548at2759"/>
<keyword evidence="3" id="KW-1185">Reference proteome</keyword>
<reference evidence="2 3" key="1">
    <citation type="submission" date="2016-09" db="EMBL/GenBank/DDBJ databases">
        <title>Extensive genetic diversity and differential bi-allelic expression allows diatom success in the polar Southern Ocean.</title>
        <authorList>
            <consortium name="DOE Joint Genome Institute"/>
            <person name="Mock T."/>
            <person name="Otillar R.P."/>
            <person name="Strauss J."/>
            <person name="Dupont C."/>
            <person name="Frickenhaus S."/>
            <person name="Maumus F."/>
            <person name="Mcmullan M."/>
            <person name="Sanges R."/>
            <person name="Schmutz J."/>
            <person name="Toseland A."/>
            <person name="Valas R."/>
            <person name="Veluchamy A."/>
            <person name="Ward B.J."/>
            <person name="Allen A."/>
            <person name="Barry K."/>
            <person name="Falciatore A."/>
            <person name="Ferrante M."/>
            <person name="Fortunato A.E."/>
            <person name="Gloeckner G."/>
            <person name="Gruber A."/>
            <person name="Hipkin R."/>
            <person name="Janech M."/>
            <person name="Kroth P."/>
            <person name="Leese F."/>
            <person name="Lindquist E."/>
            <person name="Lyon B.R."/>
            <person name="Martin J."/>
            <person name="Mayer C."/>
            <person name="Parker M."/>
            <person name="Quesneville H."/>
            <person name="Raymond J."/>
            <person name="Uhlig C."/>
            <person name="Valentin K.U."/>
            <person name="Worden A.Z."/>
            <person name="Armbrust E.V."/>
            <person name="Bowler C."/>
            <person name="Green B."/>
            <person name="Moulton V."/>
            <person name="Van Oosterhout C."/>
            <person name="Grigoriev I."/>
        </authorList>
    </citation>
    <scope>NUCLEOTIDE SEQUENCE [LARGE SCALE GENOMIC DNA]</scope>
    <source>
        <strain evidence="2 3">CCMP1102</strain>
    </source>
</reference>
<dbReference type="KEGG" id="fcy:FRACYDRAFT_261069"/>
<dbReference type="AlphaFoldDB" id="A0A1E7FK14"/>
<gene>
    <name evidence="2" type="ORF">FRACYDRAFT_261069</name>
</gene>
<proteinExistence type="predicted"/>
<keyword evidence="1" id="KW-1133">Transmembrane helix</keyword>
<evidence type="ECO:0000313" key="2">
    <source>
        <dbReference type="EMBL" id="OEU18123.1"/>
    </source>
</evidence>
<organism evidence="2 3">
    <name type="scientific">Fragilariopsis cylindrus CCMP1102</name>
    <dbReference type="NCBI Taxonomy" id="635003"/>
    <lineage>
        <taxon>Eukaryota</taxon>
        <taxon>Sar</taxon>
        <taxon>Stramenopiles</taxon>
        <taxon>Ochrophyta</taxon>
        <taxon>Bacillariophyta</taxon>
        <taxon>Bacillariophyceae</taxon>
        <taxon>Bacillariophycidae</taxon>
        <taxon>Bacillariales</taxon>
        <taxon>Bacillariaceae</taxon>
        <taxon>Fragilariopsis</taxon>
    </lineage>
</organism>
<keyword evidence="1" id="KW-0472">Membrane</keyword>
<accession>A0A1E7FK14</accession>